<keyword evidence="2" id="KW-1003">Cell membrane</keyword>
<dbReference type="RefSeq" id="WP_260216515.1">
    <property type="nucleotide sequence ID" value="NZ_JAJAGO010000002.1"/>
</dbReference>
<dbReference type="SUPFAM" id="SSF82866">
    <property type="entry name" value="Multidrug efflux transporter AcrB transmembrane domain"/>
    <property type="match status" value="2"/>
</dbReference>
<feature type="transmembrane region" description="Helical" evidence="7">
    <location>
        <begin position="582"/>
        <end position="599"/>
    </location>
</feature>
<evidence type="ECO:0000256" key="7">
    <source>
        <dbReference type="SAM" id="Phobius"/>
    </source>
</evidence>
<name>A0ABT2JNV6_9ACTN</name>
<keyword evidence="5 7" id="KW-0472">Membrane</keyword>
<evidence type="ECO:0000256" key="2">
    <source>
        <dbReference type="ARBA" id="ARBA00022475"/>
    </source>
</evidence>
<feature type="transmembrane region" description="Helical" evidence="7">
    <location>
        <begin position="689"/>
        <end position="713"/>
    </location>
</feature>
<feature type="transmembrane region" description="Helical" evidence="7">
    <location>
        <begin position="360"/>
        <end position="381"/>
    </location>
</feature>
<organism evidence="9 10">
    <name type="scientific">Streptomyces gossypii</name>
    <dbReference type="NCBI Taxonomy" id="2883101"/>
    <lineage>
        <taxon>Bacteria</taxon>
        <taxon>Bacillati</taxon>
        <taxon>Actinomycetota</taxon>
        <taxon>Actinomycetes</taxon>
        <taxon>Kitasatosporales</taxon>
        <taxon>Streptomycetaceae</taxon>
        <taxon>Streptomyces</taxon>
    </lineage>
</organism>
<feature type="transmembrane region" description="Helical" evidence="7">
    <location>
        <begin position="329"/>
        <end position="348"/>
    </location>
</feature>
<feature type="region of interest" description="Disordered" evidence="6">
    <location>
        <begin position="104"/>
        <end position="126"/>
    </location>
</feature>
<dbReference type="InterPro" id="IPR050545">
    <property type="entry name" value="Mycobact_MmpL"/>
</dbReference>
<feature type="transmembrane region" description="Helical" evidence="7">
    <location>
        <begin position="725"/>
        <end position="748"/>
    </location>
</feature>
<comment type="subcellular location">
    <subcellularLocation>
        <location evidence="1">Cell membrane</location>
        <topology evidence="1">Multi-pass membrane protein</topology>
    </subcellularLocation>
</comment>
<sequence>MLRESKPSAPSADPPPVPPSAPSPPARTARGGFFEAVAAWSARHRALALTGWFALIALTLLGSSLAGAPADTTDPGEAGRATTLMREAGAENSTRENVLIQARDKAGDQAGESDGGGDGPQFADSPAVRDATADLVSALREGDAAKAVARVGSPLGEHGERWLSEDRRSALVTFEITGADAQFEAHDEAATKALSEVRERHPGTRMVRAGDASLSGVVEEGIQDDFKRAEYLSLPLTLLILLVVFGSLLAAGIPLLLAGTSVAGAFGLLQLLAPVVAFNSAASSMVLLIGVAVGVDYSLFSLRRVREERAAGRELHEALRITARTSGHAVLVSGLTVIVCVCGLWFTGVDQLQGLTVGTILVVGLALLGSVTALPALLATLGDRIHRSRIPWLGRRRTAATGSRLWEGIAGTAVRRPLLTGGLSVLALLIMATPALDIRLQDAAVTESLPRDASVTVDAAVRIQEEFPGSPTPARVVVRGETDAAELRQAVDALHSHAAAPAADGLLLEPITVTPITGDLLEVRVPLAGPGTDPTSVRALKHLREEALPATLGKLHGVDYAVSGRTALPHDFAEQVNDRTPYVFAFILILAFLLLLITFRSLAIPLVSIALNLLSVGAAYGVLAWVFQDGNLEGALGFTSYGGVVSWLPLFMFVILFGLSMDYHIFILSRIRERWGEGAGVRDSIIGGISSSAGVVTSAAVIMTAAFSVFMTLSAIEYKMMGVGMGFAILIDATLVRGVLLPAALSLLGHRAWTLPGRG</sequence>
<feature type="region of interest" description="Disordered" evidence="6">
    <location>
        <begin position="1"/>
        <end position="28"/>
    </location>
</feature>
<dbReference type="InterPro" id="IPR004869">
    <property type="entry name" value="MMPL_dom"/>
</dbReference>
<keyword evidence="4 7" id="KW-1133">Transmembrane helix</keyword>
<evidence type="ECO:0000256" key="1">
    <source>
        <dbReference type="ARBA" id="ARBA00004651"/>
    </source>
</evidence>
<feature type="domain" description="Membrane transport protein MMPL" evidence="8">
    <location>
        <begin position="133"/>
        <end position="418"/>
    </location>
</feature>
<evidence type="ECO:0000256" key="5">
    <source>
        <dbReference type="ARBA" id="ARBA00023136"/>
    </source>
</evidence>
<evidence type="ECO:0000259" key="8">
    <source>
        <dbReference type="Pfam" id="PF03176"/>
    </source>
</evidence>
<dbReference type="Gene3D" id="1.20.1640.10">
    <property type="entry name" value="Multidrug efflux transporter AcrB transmembrane domain"/>
    <property type="match status" value="2"/>
</dbReference>
<evidence type="ECO:0000313" key="9">
    <source>
        <dbReference type="EMBL" id="MCT2589551.1"/>
    </source>
</evidence>
<feature type="transmembrane region" description="Helical" evidence="7">
    <location>
        <begin position="236"/>
        <end position="257"/>
    </location>
</feature>
<gene>
    <name evidence="9" type="ORF">LHJ74_06370</name>
</gene>
<dbReference type="EMBL" id="JAJAGO010000002">
    <property type="protein sequence ID" value="MCT2589551.1"/>
    <property type="molecule type" value="Genomic_DNA"/>
</dbReference>
<evidence type="ECO:0000256" key="4">
    <source>
        <dbReference type="ARBA" id="ARBA00022989"/>
    </source>
</evidence>
<evidence type="ECO:0000256" key="3">
    <source>
        <dbReference type="ARBA" id="ARBA00022692"/>
    </source>
</evidence>
<dbReference type="Pfam" id="PF03176">
    <property type="entry name" value="MMPL"/>
    <property type="match status" value="2"/>
</dbReference>
<keyword evidence="3 7" id="KW-0812">Transmembrane</keyword>
<dbReference type="Proteomes" id="UP001156389">
    <property type="component" value="Unassembled WGS sequence"/>
</dbReference>
<evidence type="ECO:0000313" key="10">
    <source>
        <dbReference type="Proteomes" id="UP001156389"/>
    </source>
</evidence>
<feature type="transmembrane region" description="Helical" evidence="7">
    <location>
        <begin position="606"/>
        <end position="627"/>
    </location>
</feature>
<keyword evidence="10" id="KW-1185">Reference proteome</keyword>
<dbReference type="PANTHER" id="PTHR33406">
    <property type="entry name" value="MEMBRANE PROTEIN MJ1562-RELATED"/>
    <property type="match status" value="1"/>
</dbReference>
<dbReference type="PANTHER" id="PTHR33406:SF13">
    <property type="entry name" value="MEMBRANE PROTEIN YDFJ"/>
    <property type="match status" value="1"/>
</dbReference>
<feature type="domain" description="Membrane transport protein MMPL" evidence="8">
    <location>
        <begin position="455"/>
        <end position="757"/>
    </location>
</feature>
<evidence type="ECO:0000256" key="6">
    <source>
        <dbReference type="SAM" id="MobiDB-lite"/>
    </source>
</evidence>
<comment type="caution">
    <text evidence="9">The sequence shown here is derived from an EMBL/GenBank/DDBJ whole genome shotgun (WGS) entry which is preliminary data.</text>
</comment>
<reference evidence="9 10" key="1">
    <citation type="submission" date="2021-10" db="EMBL/GenBank/DDBJ databases">
        <title>Streptomyces gossypii sp. nov., isolated from soil collected from cotton field.</title>
        <authorList>
            <person name="Ge X."/>
            <person name="Chen X."/>
            <person name="Liu W."/>
        </authorList>
    </citation>
    <scope>NUCLEOTIDE SEQUENCE [LARGE SCALE GENOMIC DNA]</scope>
    <source>
        <strain evidence="9 10">N2-109</strain>
    </source>
</reference>
<accession>A0ABT2JNV6</accession>
<proteinExistence type="predicted"/>
<feature type="compositionally biased region" description="Pro residues" evidence="6">
    <location>
        <begin position="12"/>
        <end position="25"/>
    </location>
</feature>
<feature type="transmembrane region" description="Helical" evidence="7">
    <location>
        <begin position="277"/>
        <end position="300"/>
    </location>
</feature>
<protein>
    <submittedName>
        <fullName evidence="9">MMPL family transporter</fullName>
    </submittedName>
</protein>